<organism evidence="1 2">
    <name type="scientific">Arcobacter lacus</name>
    <dbReference type="NCBI Taxonomy" id="1912876"/>
    <lineage>
        <taxon>Bacteria</taxon>
        <taxon>Pseudomonadati</taxon>
        <taxon>Campylobacterota</taxon>
        <taxon>Epsilonproteobacteria</taxon>
        <taxon>Campylobacterales</taxon>
        <taxon>Arcobacteraceae</taxon>
        <taxon>Arcobacter</taxon>
    </lineage>
</organism>
<reference evidence="1 2" key="1">
    <citation type="submission" date="2017-02" db="EMBL/GenBank/DDBJ databases">
        <title>Arcobacter lacus sp. nov., a new species isolated from reclaimed water.</title>
        <authorList>
            <person name="Figueras M.J."/>
            <person name="Perez-Cataluna A."/>
            <person name="Salas-Masso N."/>
        </authorList>
    </citation>
    <scope>NUCLEOTIDE SEQUENCE [LARGE SCALE GENOMIC DNA]</scope>
    <source>
        <strain evidence="1 2">RW43-9</strain>
    </source>
</reference>
<accession>A0ABX5JH55</accession>
<dbReference type="Proteomes" id="UP000251311">
    <property type="component" value="Unassembled WGS sequence"/>
</dbReference>
<dbReference type="EMBL" id="MUXF01000010">
    <property type="protein sequence ID" value="PUE66469.1"/>
    <property type="molecule type" value="Genomic_DNA"/>
</dbReference>
<proteinExistence type="predicted"/>
<evidence type="ECO:0000313" key="1">
    <source>
        <dbReference type="EMBL" id="PUE66469.1"/>
    </source>
</evidence>
<keyword evidence="2" id="KW-1185">Reference proteome</keyword>
<gene>
    <name evidence="1" type="ORF">B0175_06935</name>
</gene>
<name>A0ABX5JH55_9BACT</name>
<comment type="caution">
    <text evidence="1">The sequence shown here is derived from an EMBL/GenBank/DDBJ whole genome shotgun (WGS) entry which is preliminary data.</text>
</comment>
<evidence type="ECO:0000313" key="2">
    <source>
        <dbReference type="Proteomes" id="UP000251311"/>
    </source>
</evidence>
<sequence>MDKENKLEDYLSIFETIILSNSSKKLSEIVDLLNNLVVKKYIEMDILNQYLKSEDFNFYIKKYFKEEQIDLKIFID</sequence>
<protein>
    <submittedName>
        <fullName evidence="1">Uncharacterized protein</fullName>
    </submittedName>
</protein>